<evidence type="ECO:0000313" key="2">
    <source>
        <dbReference type="Proteomes" id="UP001230649"/>
    </source>
</evidence>
<dbReference type="EMBL" id="JASBWS010000020">
    <property type="protein sequence ID" value="KAJ9111142.1"/>
    <property type="molecule type" value="Genomic_DNA"/>
</dbReference>
<protein>
    <submittedName>
        <fullName evidence="1">Uncharacterized protein</fullName>
    </submittedName>
</protein>
<proteinExistence type="predicted"/>
<accession>A0ACC2WHM6</accession>
<sequence>MADIWQQLLAGAAREDEKVPKKYLVICGEPRRGKKTLLDRFIADSDSSLAAFPYPSTSQQPATQPRGNTRNKANISSASTGPSFLTRNHAAYAANGGSSLMLSSIVEGTSNNHASKNHTPANSSRRRDPKGKEVEHTEENANASPSGHPLRLDVLDDKRLKSTEGMLIGYEWIDISQPGEADLVPPLSVFTTPSSDPMMLQALPKAIPDGVLPDTGVVIVLDWSRPHTMMEELLRWLTWVETWSSDMTTKEEQEKGRQRLQSIIQHYHEPVKLDDSTRGETAGADRSTVYNALEADVVLPLEPDVLVHNKCGLPISIAITRADQIDAAGDQMLSQGLIASKGYSGRHIADGEEETEEHLRAMSWDERVEWIMQTIRTVALRYGASVIHTTTAHPDTFKLVRSQVLNLLYKIPPTPADDNANPDAATRKTNSRLAAKLEHRFPFAHTAKPLDRDTLLIPVGWDTPNKIKILREGFNVQKIGSLWDEEIERRTRPRQKARAGEIVDQGEQSLMDLWNIVVPDATRRDMLEQRKTLVTCESEQNFLSRQLEFLMRDPQRDPRKMFRQTLSNHQQSTTTPRSSASMRSQMLNEDGTMPNKPIGIVGPVASDGLAMPSVEQAFASMEGRIPEEDDGASTTGPGTPRSSTGKQPQTPVATTASTTSNELLNNFFQGLIAGRRTPGSKPAKTPEASGGV</sequence>
<dbReference type="Proteomes" id="UP001230649">
    <property type="component" value="Unassembled WGS sequence"/>
</dbReference>
<reference evidence="1" key="1">
    <citation type="submission" date="2023-04" db="EMBL/GenBank/DDBJ databases">
        <title>Draft Genome sequencing of Naganishia species isolated from polar environments using Oxford Nanopore Technology.</title>
        <authorList>
            <person name="Leo P."/>
            <person name="Venkateswaran K."/>
        </authorList>
    </citation>
    <scope>NUCLEOTIDE SEQUENCE</scope>
    <source>
        <strain evidence="1">MNA-CCFEE 5262</strain>
    </source>
</reference>
<keyword evidence="2" id="KW-1185">Reference proteome</keyword>
<comment type="caution">
    <text evidence="1">The sequence shown here is derived from an EMBL/GenBank/DDBJ whole genome shotgun (WGS) entry which is preliminary data.</text>
</comment>
<evidence type="ECO:0000313" key="1">
    <source>
        <dbReference type="EMBL" id="KAJ9111142.1"/>
    </source>
</evidence>
<name>A0ACC2WHM6_9TREE</name>
<gene>
    <name evidence="1" type="ORF">QFC20_002636</name>
</gene>
<organism evidence="1 2">
    <name type="scientific">Naganishia adeliensis</name>
    <dbReference type="NCBI Taxonomy" id="92952"/>
    <lineage>
        <taxon>Eukaryota</taxon>
        <taxon>Fungi</taxon>
        <taxon>Dikarya</taxon>
        <taxon>Basidiomycota</taxon>
        <taxon>Agaricomycotina</taxon>
        <taxon>Tremellomycetes</taxon>
        <taxon>Filobasidiales</taxon>
        <taxon>Filobasidiaceae</taxon>
        <taxon>Naganishia</taxon>
    </lineage>
</organism>